<gene>
    <name evidence="6" type="ORF">ANI02nite_20410</name>
</gene>
<comment type="caution">
    <text evidence="6">The sequence shown here is derived from an EMBL/GenBank/DDBJ whole genome shotgun (WGS) entry which is preliminary data.</text>
</comment>
<dbReference type="CDD" id="cd08412">
    <property type="entry name" value="PBP2_PAO1_like"/>
    <property type="match status" value="1"/>
</dbReference>
<feature type="domain" description="HTH lysR-type" evidence="5">
    <location>
        <begin position="3"/>
        <end position="61"/>
    </location>
</feature>
<dbReference type="InterPro" id="IPR036388">
    <property type="entry name" value="WH-like_DNA-bd_sf"/>
</dbReference>
<dbReference type="Pfam" id="PF00126">
    <property type="entry name" value="HTH_1"/>
    <property type="match status" value="1"/>
</dbReference>
<evidence type="ECO:0000313" key="7">
    <source>
        <dbReference type="Proteomes" id="UP000321635"/>
    </source>
</evidence>
<dbReference type="OrthoDB" id="8679465at2"/>
<dbReference type="Pfam" id="PF03466">
    <property type="entry name" value="LysR_substrate"/>
    <property type="match status" value="1"/>
</dbReference>
<dbReference type="InterPro" id="IPR005119">
    <property type="entry name" value="LysR_subst-bd"/>
</dbReference>
<keyword evidence="3" id="KW-0238">DNA-binding</keyword>
<evidence type="ECO:0000313" key="6">
    <source>
        <dbReference type="EMBL" id="GEN60157.1"/>
    </source>
</evidence>
<evidence type="ECO:0000256" key="3">
    <source>
        <dbReference type="ARBA" id="ARBA00023125"/>
    </source>
</evidence>
<dbReference type="EMBL" id="BJYF01000011">
    <property type="protein sequence ID" value="GEN60157.1"/>
    <property type="molecule type" value="Genomic_DNA"/>
</dbReference>
<organism evidence="6 7">
    <name type="scientific">Acetobacter nitrogenifigens DSM 23921 = NBRC 105050</name>
    <dbReference type="NCBI Taxonomy" id="1120919"/>
    <lineage>
        <taxon>Bacteria</taxon>
        <taxon>Pseudomonadati</taxon>
        <taxon>Pseudomonadota</taxon>
        <taxon>Alphaproteobacteria</taxon>
        <taxon>Acetobacterales</taxon>
        <taxon>Acetobacteraceae</taxon>
        <taxon>Acetobacter</taxon>
    </lineage>
</organism>
<keyword evidence="2" id="KW-0805">Transcription regulation</keyword>
<evidence type="ECO:0000256" key="2">
    <source>
        <dbReference type="ARBA" id="ARBA00023015"/>
    </source>
</evidence>
<dbReference type="InterPro" id="IPR036390">
    <property type="entry name" value="WH_DNA-bd_sf"/>
</dbReference>
<dbReference type="PRINTS" id="PR00039">
    <property type="entry name" value="HTHLYSR"/>
</dbReference>
<evidence type="ECO:0000259" key="5">
    <source>
        <dbReference type="PROSITE" id="PS50931"/>
    </source>
</evidence>
<dbReference type="GO" id="GO:0003677">
    <property type="term" value="F:DNA binding"/>
    <property type="evidence" value="ECO:0007669"/>
    <property type="project" value="UniProtKB-KW"/>
</dbReference>
<accession>A0A511XB09</accession>
<proteinExistence type="inferred from homology"/>
<dbReference type="FunFam" id="1.10.10.10:FF:000001">
    <property type="entry name" value="LysR family transcriptional regulator"/>
    <property type="match status" value="1"/>
</dbReference>
<dbReference type="Proteomes" id="UP000321635">
    <property type="component" value="Unassembled WGS sequence"/>
</dbReference>
<dbReference type="PANTHER" id="PTHR30346:SF0">
    <property type="entry name" value="HCA OPERON TRANSCRIPTIONAL ACTIVATOR HCAR"/>
    <property type="match status" value="1"/>
</dbReference>
<dbReference type="RefSeq" id="WP_026397143.1">
    <property type="nucleotide sequence ID" value="NZ_AUBI01000003.1"/>
</dbReference>
<dbReference type="Gene3D" id="1.10.10.10">
    <property type="entry name" value="Winged helix-like DNA-binding domain superfamily/Winged helix DNA-binding domain"/>
    <property type="match status" value="1"/>
</dbReference>
<sequence length="305" mass="33323">MRFTLRQIEYFVAAAETGSITAASRQVNISQPSISAAISQLEAAFNIPLFIRHHAAGLSLTPEGQSFLREAQSLLLHAQEFDAEAAGLSNRINGQVEIGCMTTLYSLIVPELLQSFENHHPAARLLVSAGHHAELVDRLRRGEISACLAYDLNTPPDVQFEPLATLPPFVMVSTTHRLARRKSVSLSELIDEPFLLLDLPLSRDYFLGLFSQQTLSPKIAGRFGSIDVVRSLVARGDGYGLANARPRNKAALDGRALAYLALKDDVRPLRYGIATISGVRRTARCRAVLDVCRKLLAGKKLPGSD</sequence>
<dbReference type="GO" id="GO:0032993">
    <property type="term" value="C:protein-DNA complex"/>
    <property type="evidence" value="ECO:0007669"/>
    <property type="project" value="TreeGrafter"/>
</dbReference>
<dbReference type="STRING" id="1120919.GCA_000429165_01013"/>
<evidence type="ECO:0000256" key="1">
    <source>
        <dbReference type="ARBA" id="ARBA00009437"/>
    </source>
</evidence>
<keyword evidence="7" id="KW-1185">Reference proteome</keyword>
<protein>
    <submittedName>
        <fullName evidence="6">LysR family transcriptional regulator</fullName>
    </submittedName>
</protein>
<dbReference type="PANTHER" id="PTHR30346">
    <property type="entry name" value="TRANSCRIPTIONAL DUAL REGULATOR HCAR-RELATED"/>
    <property type="match status" value="1"/>
</dbReference>
<evidence type="ECO:0000256" key="4">
    <source>
        <dbReference type="ARBA" id="ARBA00023163"/>
    </source>
</evidence>
<dbReference type="Gene3D" id="3.40.190.10">
    <property type="entry name" value="Periplasmic binding protein-like II"/>
    <property type="match status" value="2"/>
</dbReference>
<comment type="similarity">
    <text evidence="1">Belongs to the LysR transcriptional regulatory family.</text>
</comment>
<keyword evidence="4" id="KW-0804">Transcription</keyword>
<dbReference type="InterPro" id="IPR000847">
    <property type="entry name" value="LysR_HTH_N"/>
</dbReference>
<dbReference type="PROSITE" id="PS50931">
    <property type="entry name" value="HTH_LYSR"/>
    <property type="match status" value="1"/>
</dbReference>
<dbReference type="AlphaFoldDB" id="A0A511XB09"/>
<dbReference type="SUPFAM" id="SSF46785">
    <property type="entry name" value="Winged helix' DNA-binding domain"/>
    <property type="match status" value="1"/>
</dbReference>
<reference evidence="6 7" key="1">
    <citation type="submission" date="2019-07" db="EMBL/GenBank/DDBJ databases">
        <title>Whole genome shotgun sequence of Acetobacter nitrogenifigens NBRC 105050.</title>
        <authorList>
            <person name="Hosoyama A."/>
            <person name="Uohara A."/>
            <person name="Ohji S."/>
            <person name="Ichikawa N."/>
        </authorList>
    </citation>
    <scope>NUCLEOTIDE SEQUENCE [LARGE SCALE GENOMIC DNA]</scope>
    <source>
        <strain evidence="6 7">NBRC 105050</strain>
    </source>
</reference>
<name>A0A511XB09_9PROT</name>
<dbReference type="SUPFAM" id="SSF53850">
    <property type="entry name" value="Periplasmic binding protein-like II"/>
    <property type="match status" value="1"/>
</dbReference>
<dbReference type="GO" id="GO:0003700">
    <property type="term" value="F:DNA-binding transcription factor activity"/>
    <property type="evidence" value="ECO:0007669"/>
    <property type="project" value="InterPro"/>
</dbReference>